<dbReference type="InterPro" id="IPR050625">
    <property type="entry name" value="ParA/MinD_ATPase"/>
</dbReference>
<keyword evidence="1" id="KW-0282">Flagellum</keyword>
<protein>
    <submittedName>
        <fullName evidence="1">MinD-like ATPase involved in chromosome partitioning or flagellar assembly</fullName>
    </submittedName>
</protein>
<gene>
    <name evidence="1" type="ORF">SAMN02745219_01905</name>
</gene>
<keyword evidence="1" id="KW-0966">Cell projection</keyword>
<dbReference type="AlphaFoldDB" id="A0A1M6H342"/>
<accession>A0A1M6H342</accession>
<dbReference type="GO" id="GO:0005829">
    <property type="term" value="C:cytosol"/>
    <property type="evidence" value="ECO:0007669"/>
    <property type="project" value="TreeGrafter"/>
</dbReference>
<sequence length="423" mass="46087">MPGLFIGGPPEFVRECREEAEKQGIEVTGEAASPQDLYILVDRVRPDAVLVLSSPEWSAAVVDLAGLRPNMKVFSAGPVSAETWAEYARVHVLTVPGEPRRAVRDVSSALKRLTPTRFTFEEQDISPPEFSGNGRVRVVPSKVIAVYSSKGGVGKTTVSSNIAAYLGMWARQHEENGSPCRVALLDFNSDGSTGVYTWCPAGKPKTVALWSDLAIPAGWQDVEACMNYHGGGNVWYLAPPATPAEREGFTAELAEKIFSVAKRFFYFVVVDMGVALDRRDPAVVALSSASDVLLVSDFDPDTVRLLANSYKSEVKYLVGDPAKVSLVINCVHRTWYGVRDLFNLFGRDAGGMLPLKGELPLDPKVEKYKFRGAPLACFEAGTPFIRGIGNLCRNILGADIAIHTQERRNLLAKLKAKLGRDGK</sequence>
<dbReference type="RefSeq" id="WP_072869162.1">
    <property type="nucleotide sequence ID" value="NZ_FQZM01000021.1"/>
</dbReference>
<dbReference type="PANTHER" id="PTHR43384">
    <property type="entry name" value="SEPTUM SITE-DETERMINING PROTEIN MIND HOMOLOG, CHLOROPLASTIC-RELATED"/>
    <property type="match status" value="1"/>
</dbReference>
<dbReference type="Proteomes" id="UP000184529">
    <property type="component" value="Unassembled WGS sequence"/>
</dbReference>
<name>A0A1M6H342_9FIRM</name>
<evidence type="ECO:0000313" key="2">
    <source>
        <dbReference type="Proteomes" id="UP000184529"/>
    </source>
</evidence>
<dbReference type="GO" id="GO:0051782">
    <property type="term" value="P:negative regulation of cell division"/>
    <property type="evidence" value="ECO:0007669"/>
    <property type="project" value="TreeGrafter"/>
</dbReference>
<reference evidence="2" key="1">
    <citation type="submission" date="2016-11" db="EMBL/GenBank/DDBJ databases">
        <authorList>
            <person name="Varghese N."/>
            <person name="Submissions S."/>
        </authorList>
    </citation>
    <scope>NUCLEOTIDE SEQUENCE [LARGE SCALE GENOMIC DNA]</scope>
    <source>
        <strain evidence="2">DSM 16057</strain>
    </source>
</reference>
<dbReference type="GO" id="GO:0016887">
    <property type="term" value="F:ATP hydrolysis activity"/>
    <property type="evidence" value="ECO:0007669"/>
    <property type="project" value="TreeGrafter"/>
</dbReference>
<dbReference type="GO" id="GO:0005524">
    <property type="term" value="F:ATP binding"/>
    <property type="evidence" value="ECO:0007669"/>
    <property type="project" value="TreeGrafter"/>
</dbReference>
<dbReference type="InterPro" id="IPR027417">
    <property type="entry name" value="P-loop_NTPase"/>
</dbReference>
<proteinExistence type="predicted"/>
<dbReference type="STRING" id="1121432.SAMN02745219_01905"/>
<evidence type="ECO:0000313" key="1">
    <source>
        <dbReference type="EMBL" id="SHJ16569.1"/>
    </source>
</evidence>
<keyword evidence="1" id="KW-0969">Cilium</keyword>
<organism evidence="1 2">
    <name type="scientific">Desulfofundulus thermosubterraneus DSM 16057</name>
    <dbReference type="NCBI Taxonomy" id="1121432"/>
    <lineage>
        <taxon>Bacteria</taxon>
        <taxon>Bacillati</taxon>
        <taxon>Bacillota</taxon>
        <taxon>Clostridia</taxon>
        <taxon>Eubacteriales</taxon>
        <taxon>Peptococcaceae</taxon>
        <taxon>Desulfofundulus</taxon>
    </lineage>
</organism>
<keyword evidence="2" id="KW-1185">Reference proteome</keyword>
<dbReference type="OrthoDB" id="9794577at2"/>
<dbReference type="Gene3D" id="3.40.50.300">
    <property type="entry name" value="P-loop containing nucleotide triphosphate hydrolases"/>
    <property type="match status" value="1"/>
</dbReference>
<dbReference type="EMBL" id="FQZM01000021">
    <property type="protein sequence ID" value="SHJ16569.1"/>
    <property type="molecule type" value="Genomic_DNA"/>
</dbReference>
<dbReference type="PANTHER" id="PTHR43384:SF13">
    <property type="entry name" value="SLR0110 PROTEIN"/>
    <property type="match status" value="1"/>
</dbReference>
<dbReference type="GO" id="GO:0009898">
    <property type="term" value="C:cytoplasmic side of plasma membrane"/>
    <property type="evidence" value="ECO:0007669"/>
    <property type="project" value="TreeGrafter"/>
</dbReference>
<dbReference type="SUPFAM" id="SSF52540">
    <property type="entry name" value="P-loop containing nucleoside triphosphate hydrolases"/>
    <property type="match status" value="1"/>
</dbReference>